<name>Q7NGW9_GLOVI</name>
<proteinExistence type="predicted"/>
<protein>
    <submittedName>
        <fullName evidence="2">Gll2768 protein</fullName>
    </submittedName>
</protein>
<reference evidence="2 3" key="1">
    <citation type="journal article" date="2003" name="DNA Res.">
        <title>Complete genome structure of Gloeobacter violaceus PCC 7421, a cyanobacterium that lacks thylakoids.</title>
        <authorList>
            <person name="Nakamura Y."/>
            <person name="Kaneko T."/>
            <person name="Sato S."/>
            <person name="Mimuro M."/>
            <person name="Miyashita H."/>
            <person name="Tsuchiya T."/>
            <person name="Sasamoto S."/>
            <person name="Watanabe A."/>
            <person name="Kawashima K."/>
            <person name="Kishida Y."/>
            <person name="Kiyokawa C."/>
            <person name="Kohara M."/>
            <person name="Matsumoto M."/>
            <person name="Matsuno A."/>
            <person name="Nakazaki N."/>
            <person name="Shimpo S."/>
            <person name="Takeuchi C."/>
            <person name="Yamada M."/>
            <person name="Tabata S."/>
        </authorList>
    </citation>
    <scope>NUCLEOTIDE SEQUENCE [LARGE SCALE GENOMIC DNA]</scope>
    <source>
        <strain evidence="3">ATCC 29082 / PCC 7421</strain>
    </source>
</reference>
<dbReference type="eggNOG" id="COG4636">
    <property type="taxonomic scope" value="Bacteria"/>
</dbReference>
<dbReference type="EnsemblBacteria" id="BAC90709">
    <property type="protein sequence ID" value="BAC90709"/>
    <property type="gene ID" value="BAC90709"/>
</dbReference>
<dbReference type="InParanoid" id="Q7NGW9"/>
<organism evidence="2 3">
    <name type="scientific">Gloeobacter violaceus (strain ATCC 29082 / PCC 7421)</name>
    <dbReference type="NCBI Taxonomy" id="251221"/>
    <lineage>
        <taxon>Bacteria</taxon>
        <taxon>Bacillati</taxon>
        <taxon>Cyanobacteriota</taxon>
        <taxon>Cyanophyceae</taxon>
        <taxon>Gloeobacterales</taxon>
        <taxon>Gloeobacteraceae</taxon>
        <taxon>Gloeobacter</taxon>
    </lineage>
</organism>
<accession>Q7NGW9</accession>
<evidence type="ECO:0000256" key="1">
    <source>
        <dbReference type="SAM" id="Coils"/>
    </source>
</evidence>
<dbReference type="PANTHER" id="PTHR33352:SF3">
    <property type="entry name" value="SLR1612 PROTEIN"/>
    <property type="match status" value="1"/>
</dbReference>
<dbReference type="Proteomes" id="UP000000557">
    <property type="component" value="Chromosome"/>
</dbReference>
<dbReference type="STRING" id="251221.gene:10760271"/>
<dbReference type="PhylomeDB" id="Q7NGW9"/>
<keyword evidence="1" id="KW-0175">Coiled coil</keyword>
<reference evidence="2 3" key="2">
    <citation type="journal article" date="2003" name="DNA Res.">
        <title>Complete genome structure of Gloeobacter violaceus PCC 7421, a cyanobacterium that lacks thylakoids (supplement).</title>
        <authorList>
            <person name="Nakamura Y."/>
            <person name="Kaneko T."/>
            <person name="Sato S."/>
            <person name="Mimuro M."/>
            <person name="Miyashita H."/>
            <person name="Tsuchiya T."/>
            <person name="Sasamoto S."/>
            <person name="Watanabe A."/>
            <person name="Kawashima K."/>
            <person name="Kishida Y."/>
            <person name="Kiyokawa C."/>
            <person name="Kohara M."/>
            <person name="Matsumoto M."/>
            <person name="Matsuno A."/>
            <person name="Nakazaki N."/>
            <person name="Shimpo S."/>
            <person name="Takeuchi C."/>
            <person name="Yamada M."/>
            <person name="Tabata S."/>
        </authorList>
    </citation>
    <scope>NUCLEOTIDE SEQUENCE [LARGE SCALE GENOMIC DNA]</scope>
    <source>
        <strain evidence="3">ATCC 29082 / PCC 7421</strain>
    </source>
</reference>
<dbReference type="PANTHER" id="PTHR33352">
    <property type="entry name" value="SLR1095 PROTEIN"/>
    <property type="match status" value="1"/>
</dbReference>
<feature type="coiled-coil region" evidence="1">
    <location>
        <begin position="116"/>
        <end position="150"/>
    </location>
</feature>
<dbReference type="HOGENOM" id="CLU_1537925_0_0_3"/>
<evidence type="ECO:0000313" key="3">
    <source>
        <dbReference type="Proteomes" id="UP000000557"/>
    </source>
</evidence>
<gene>
    <name evidence="2" type="ordered locus">gll2768</name>
</gene>
<dbReference type="EMBL" id="BA000045">
    <property type="protein sequence ID" value="BAC90709.1"/>
    <property type="molecule type" value="Genomic_DNA"/>
</dbReference>
<dbReference type="KEGG" id="gvi:gll2768"/>
<sequence length="174" mass="19377">MGRKGGPGADFGSGFAQAVQRAPPEEAGLYRFGSALLHIYNALRQVKKSLEVYCLEQGEYSFLSDNPVWLPDIGLAIGCERGVYQGIEREWLYWYDQGGQRYLTPEERTAEAARLATEAAQQAAEAERRAEQAERRVAEAQQQILKEAAARRAVEAQLQALRHRLQEQGIDPGA</sequence>
<evidence type="ECO:0000313" key="2">
    <source>
        <dbReference type="EMBL" id="BAC90709.1"/>
    </source>
</evidence>
<keyword evidence="3" id="KW-1185">Reference proteome</keyword>
<dbReference type="AlphaFoldDB" id="Q7NGW9"/>